<dbReference type="Pfam" id="PF00646">
    <property type="entry name" value="F-box"/>
    <property type="match status" value="1"/>
</dbReference>
<evidence type="ECO:0000259" key="1">
    <source>
        <dbReference type="PROSITE" id="PS50181"/>
    </source>
</evidence>
<dbReference type="NCBIfam" id="TIGR01640">
    <property type="entry name" value="F_box_assoc_1"/>
    <property type="match status" value="1"/>
</dbReference>
<feature type="domain" description="F-box" evidence="1">
    <location>
        <begin position="31"/>
        <end position="80"/>
    </location>
</feature>
<dbReference type="SMART" id="SM00256">
    <property type="entry name" value="FBOX"/>
    <property type="match status" value="1"/>
</dbReference>
<dbReference type="EMBL" id="JABTTQ020000003">
    <property type="protein sequence ID" value="KAK6161507.1"/>
    <property type="molecule type" value="Genomic_DNA"/>
</dbReference>
<comment type="caution">
    <text evidence="2">The sequence shown here is derived from an EMBL/GenBank/DDBJ whole genome shotgun (WGS) entry which is preliminary data.</text>
</comment>
<keyword evidence="3" id="KW-1185">Reference proteome</keyword>
<accession>A0ABR0XQR4</accession>
<dbReference type="SUPFAM" id="SSF81383">
    <property type="entry name" value="F-box domain"/>
    <property type="match status" value="1"/>
</dbReference>
<organism evidence="2 3">
    <name type="scientific">Rehmannia glutinosa</name>
    <name type="common">Chinese foxglove</name>
    <dbReference type="NCBI Taxonomy" id="99300"/>
    <lineage>
        <taxon>Eukaryota</taxon>
        <taxon>Viridiplantae</taxon>
        <taxon>Streptophyta</taxon>
        <taxon>Embryophyta</taxon>
        <taxon>Tracheophyta</taxon>
        <taxon>Spermatophyta</taxon>
        <taxon>Magnoliopsida</taxon>
        <taxon>eudicotyledons</taxon>
        <taxon>Gunneridae</taxon>
        <taxon>Pentapetalae</taxon>
        <taxon>asterids</taxon>
        <taxon>lamiids</taxon>
        <taxon>Lamiales</taxon>
        <taxon>Orobanchaceae</taxon>
        <taxon>Rehmannieae</taxon>
        <taxon>Rehmannia</taxon>
    </lineage>
</organism>
<dbReference type="InterPro" id="IPR050796">
    <property type="entry name" value="SCF_F-box_component"/>
</dbReference>
<gene>
    <name evidence="2" type="ORF">DH2020_004888</name>
</gene>
<dbReference type="InterPro" id="IPR036047">
    <property type="entry name" value="F-box-like_dom_sf"/>
</dbReference>
<dbReference type="InterPro" id="IPR017451">
    <property type="entry name" value="F-box-assoc_interact_dom"/>
</dbReference>
<dbReference type="PROSITE" id="PS50181">
    <property type="entry name" value="FBOX"/>
    <property type="match status" value="1"/>
</dbReference>
<dbReference type="Pfam" id="PF08268">
    <property type="entry name" value="FBA_3"/>
    <property type="match status" value="1"/>
</dbReference>
<reference evidence="2 3" key="1">
    <citation type="journal article" date="2021" name="Comput. Struct. Biotechnol. J.">
        <title>De novo genome assembly of the potent medicinal plant Rehmannia glutinosa using nanopore technology.</title>
        <authorList>
            <person name="Ma L."/>
            <person name="Dong C."/>
            <person name="Song C."/>
            <person name="Wang X."/>
            <person name="Zheng X."/>
            <person name="Niu Y."/>
            <person name="Chen S."/>
            <person name="Feng W."/>
        </authorList>
    </citation>
    <scope>NUCLEOTIDE SEQUENCE [LARGE SCALE GENOMIC DNA]</scope>
    <source>
        <strain evidence="2">DH-2019</strain>
    </source>
</reference>
<dbReference type="InterPro" id="IPR001810">
    <property type="entry name" value="F-box_dom"/>
</dbReference>
<name>A0ABR0XQR4_REHGL</name>
<sequence>MTPNQTMFTCSCNLIFPCLNLFRESLCRRSCSGLIDMPDSVIHEIFMKLPISSIIRCKCVCKSWYKLIVDPLFANIYVRNTPFTATAILRYKIILLPYPLDDRKPPLFFLEIGKNGDFIRTPNALGFPANGFVVSERMSSGHGLLCLVNSPLVENERNGDRIYNDQTVCIVNPLSGVCLFLPDVMKDEGIERVVYGFGSSTSTNEYKVIRFVIRHRHERKAFLQILTIGLDNKWRHFEDSSVPCNMLPGAVTLSGVIHWIGFFPGIFAFDIRKERGWRIAFPPGIEHGWFNISFGAWDGHLCLANAGNIQVDVWVLKKYGVAENWTRNFILRKSWMPSDLWPCPLFPIKTLRNGDILMSRGSGETLISFDHKTNKFRKRDVSDVESSDRCSAFVWIRSVFRFIRGYQPAATSAAGSRIICPFQSLYQLGDSTLDTGNLVRVLPVGPTLPAARPPYGNTFPDASGRWSTVDSS</sequence>
<dbReference type="InterPro" id="IPR013187">
    <property type="entry name" value="F-box-assoc_dom_typ3"/>
</dbReference>
<protein>
    <recommendedName>
        <fullName evidence="1">F-box domain-containing protein</fullName>
    </recommendedName>
</protein>
<evidence type="ECO:0000313" key="2">
    <source>
        <dbReference type="EMBL" id="KAK6161507.1"/>
    </source>
</evidence>
<dbReference type="PANTHER" id="PTHR31672:SF13">
    <property type="entry name" value="F-BOX PROTEIN CPR30-LIKE"/>
    <property type="match status" value="1"/>
</dbReference>
<dbReference type="PANTHER" id="PTHR31672">
    <property type="entry name" value="BNACNNG10540D PROTEIN"/>
    <property type="match status" value="1"/>
</dbReference>
<dbReference type="Proteomes" id="UP001318860">
    <property type="component" value="Unassembled WGS sequence"/>
</dbReference>
<proteinExistence type="predicted"/>
<dbReference type="Gene3D" id="1.20.1280.50">
    <property type="match status" value="1"/>
</dbReference>
<evidence type="ECO:0000313" key="3">
    <source>
        <dbReference type="Proteomes" id="UP001318860"/>
    </source>
</evidence>